<accession>A0A0K9GTW2</accession>
<keyword evidence="2" id="KW-0067">ATP-binding</keyword>
<dbReference type="NCBIfam" id="NF004879">
    <property type="entry name" value="PRK06241.1-4"/>
    <property type="match status" value="1"/>
</dbReference>
<protein>
    <recommendedName>
        <fullName evidence="6">Rifampicin phosphotransferase</fullName>
        <ecNumber evidence="5">2.7.9.6</ecNumber>
    </recommendedName>
    <alternativeName>
        <fullName evidence="7">Rifampin phosphotransferase</fullName>
    </alternativeName>
</protein>
<dbReference type="InterPro" id="IPR008279">
    <property type="entry name" value="PEP-util_enz_mobile_dom"/>
</dbReference>
<dbReference type="NCBIfam" id="NF041857">
    <property type="entry name" value="RIF_Ptrans_rph"/>
    <property type="match status" value="1"/>
</dbReference>
<dbReference type="NCBIfam" id="NF004877">
    <property type="entry name" value="PRK06241.1-2"/>
    <property type="match status" value="1"/>
</dbReference>
<dbReference type="STRING" id="1679170.AC625_11610"/>
<organism evidence="11 12">
    <name type="scientific">Peribacillus loiseleuriae</name>
    <dbReference type="NCBI Taxonomy" id="1679170"/>
    <lineage>
        <taxon>Bacteria</taxon>
        <taxon>Bacillati</taxon>
        <taxon>Bacillota</taxon>
        <taxon>Bacilli</taxon>
        <taxon>Bacillales</taxon>
        <taxon>Bacillaceae</taxon>
        <taxon>Peribacillus</taxon>
    </lineage>
</organism>
<evidence type="ECO:0000256" key="2">
    <source>
        <dbReference type="ARBA" id="ARBA00022840"/>
    </source>
</evidence>
<dbReference type="Proteomes" id="UP000037146">
    <property type="component" value="Unassembled WGS sequence"/>
</dbReference>
<dbReference type="InterPro" id="IPR013815">
    <property type="entry name" value="ATP_grasp_subdomain_1"/>
</dbReference>
<dbReference type="OrthoDB" id="9765468at2"/>
<comment type="catalytic activity">
    <reaction evidence="3">
        <text>rifampicin + ATP + H2O = 21-phosphorifampicin + AMP + phosphate + 2 H(+)</text>
        <dbReference type="Rhea" id="RHEA:56304"/>
        <dbReference type="ChEBI" id="CHEBI:15377"/>
        <dbReference type="ChEBI" id="CHEBI:15378"/>
        <dbReference type="ChEBI" id="CHEBI:30616"/>
        <dbReference type="ChEBI" id="CHEBI:43474"/>
        <dbReference type="ChEBI" id="CHEBI:71365"/>
        <dbReference type="ChEBI" id="CHEBI:140195"/>
        <dbReference type="ChEBI" id="CHEBI:456215"/>
        <dbReference type="EC" id="2.7.9.6"/>
    </reaction>
    <physiologicalReaction direction="left-to-right" evidence="3">
        <dbReference type="Rhea" id="RHEA:56305"/>
    </physiologicalReaction>
</comment>
<comment type="similarity">
    <text evidence="4">Belongs to the rifampicin phosphotransferase family.</text>
</comment>
<comment type="caution">
    <text evidence="11">The sequence shown here is derived from an EMBL/GenBank/DDBJ whole genome shotgun (WGS) entry which is preliminary data.</text>
</comment>
<dbReference type="Pfam" id="PF01326">
    <property type="entry name" value="PPDK_N"/>
    <property type="match status" value="1"/>
</dbReference>
<evidence type="ECO:0000256" key="6">
    <source>
        <dbReference type="ARBA" id="ARBA00074400"/>
    </source>
</evidence>
<evidence type="ECO:0000256" key="4">
    <source>
        <dbReference type="ARBA" id="ARBA00061332"/>
    </source>
</evidence>
<dbReference type="FunFam" id="3.30.1490.20:FF:000010">
    <property type="entry name" value="Phosphoenolpyruvate synthase"/>
    <property type="match status" value="1"/>
</dbReference>
<evidence type="ECO:0000256" key="1">
    <source>
        <dbReference type="ARBA" id="ARBA00022741"/>
    </source>
</evidence>
<dbReference type="AlphaFoldDB" id="A0A0K9GTW2"/>
<dbReference type="PANTHER" id="PTHR43615">
    <property type="entry name" value="PHOSPHOENOLPYRUVATE SYNTHASE-RELATED"/>
    <property type="match status" value="1"/>
</dbReference>
<dbReference type="RefSeq" id="WP_049681425.1">
    <property type="nucleotide sequence ID" value="NZ_LFZW01000001.1"/>
</dbReference>
<dbReference type="SUPFAM" id="SSF56059">
    <property type="entry name" value="Glutathione synthetase ATP-binding domain-like"/>
    <property type="match status" value="1"/>
</dbReference>
<dbReference type="NCBIfam" id="NF004878">
    <property type="entry name" value="PRK06241.1-3"/>
    <property type="match status" value="1"/>
</dbReference>
<evidence type="ECO:0000256" key="7">
    <source>
        <dbReference type="ARBA" id="ARBA00076136"/>
    </source>
</evidence>
<evidence type="ECO:0000256" key="3">
    <source>
        <dbReference type="ARBA" id="ARBA00051922"/>
    </source>
</evidence>
<evidence type="ECO:0000256" key="5">
    <source>
        <dbReference type="ARBA" id="ARBA00066332"/>
    </source>
</evidence>
<dbReference type="Gene3D" id="3.30.470.20">
    <property type="entry name" value="ATP-grasp fold, B domain"/>
    <property type="match status" value="1"/>
</dbReference>
<feature type="domain" description="PEP-utilising enzyme mobile" evidence="9">
    <location>
        <begin position="796"/>
        <end position="866"/>
    </location>
</feature>
<dbReference type="EMBL" id="LFZW01000001">
    <property type="protein sequence ID" value="KMY50071.1"/>
    <property type="molecule type" value="Genomic_DNA"/>
</dbReference>
<dbReference type="Gene3D" id="3.30.1490.20">
    <property type="entry name" value="ATP-grasp fold, A domain"/>
    <property type="match status" value="1"/>
</dbReference>
<dbReference type="GO" id="GO:0016301">
    <property type="term" value="F:kinase activity"/>
    <property type="evidence" value="ECO:0007669"/>
    <property type="project" value="InterPro"/>
</dbReference>
<evidence type="ECO:0000256" key="8">
    <source>
        <dbReference type="SAM" id="MobiDB-lite"/>
    </source>
</evidence>
<name>A0A0K9GTW2_9BACI</name>
<dbReference type="EC" id="2.7.9.6" evidence="5"/>
<keyword evidence="1" id="KW-0547">Nucleotide-binding</keyword>
<dbReference type="Pfam" id="PF00391">
    <property type="entry name" value="PEP-utilizers"/>
    <property type="match status" value="1"/>
</dbReference>
<dbReference type="InterPro" id="IPR036637">
    <property type="entry name" value="Phosphohistidine_dom_sf"/>
</dbReference>
<evidence type="ECO:0000259" key="10">
    <source>
        <dbReference type="Pfam" id="PF01326"/>
    </source>
</evidence>
<dbReference type="GO" id="GO:0005524">
    <property type="term" value="F:ATP binding"/>
    <property type="evidence" value="ECO:0007669"/>
    <property type="project" value="UniProtKB-KW"/>
</dbReference>
<dbReference type="Gene3D" id="3.50.30.10">
    <property type="entry name" value="Phosphohistidine domain"/>
    <property type="match status" value="1"/>
</dbReference>
<dbReference type="PANTHER" id="PTHR43615:SF1">
    <property type="entry name" value="PPDK_N DOMAIN-CONTAINING PROTEIN"/>
    <property type="match status" value="1"/>
</dbReference>
<evidence type="ECO:0000313" key="11">
    <source>
        <dbReference type="EMBL" id="KMY50071.1"/>
    </source>
</evidence>
<feature type="domain" description="Pyruvate phosphate dikinase AMP/ATP-binding" evidence="10">
    <location>
        <begin position="18"/>
        <end position="318"/>
    </location>
</feature>
<feature type="compositionally biased region" description="Polar residues" evidence="8">
    <location>
        <begin position="419"/>
        <end position="430"/>
    </location>
</feature>
<dbReference type="PATRIC" id="fig|1679170.3.peg.2628"/>
<dbReference type="FunFam" id="3.50.30.10:FF:000007">
    <property type="entry name" value="Phosphoenolpyruvate synthase"/>
    <property type="match status" value="1"/>
</dbReference>
<dbReference type="InterPro" id="IPR051549">
    <property type="entry name" value="PEP_Utilizing_Enz"/>
</dbReference>
<feature type="region of interest" description="Disordered" evidence="8">
    <location>
        <begin position="408"/>
        <end position="430"/>
    </location>
</feature>
<dbReference type="SUPFAM" id="SSF52009">
    <property type="entry name" value="Phosphohistidine domain"/>
    <property type="match status" value="1"/>
</dbReference>
<gene>
    <name evidence="11" type="ORF">AC625_11610</name>
</gene>
<reference evidence="12" key="1">
    <citation type="submission" date="2015-07" db="EMBL/GenBank/DDBJ databases">
        <title>Genome sequencing project for genomic taxonomy and phylogenomics of Bacillus-like bacteria.</title>
        <authorList>
            <person name="Liu B."/>
            <person name="Wang J."/>
            <person name="Zhu Y."/>
            <person name="Liu G."/>
            <person name="Chen Q."/>
            <person name="Chen Z."/>
            <person name="Lan J."/>
            <person name="Che J."/>
            <person name="Ge C."/>
            <person name="Shi H."/>
            <person name="Pan Z."/>
            <person name="Liu X."/>
        </authorList>
    </citation>
    <scope>NUCLEOTIDE SEQUENCE [LARGE SCALE GENOMIC DNA]</scope>
    <source>
        <strain evidence="12">FJAT-27997</strain>
    </source>
</reference>
<dbReference type="InterPro" id="IPR002192">
    <property type="entry name" value="PPDK_AMP/ATP-bd"/>
</dbReference>
<sequence>MSSLVLGLQEIEKTQLLLVGGKGLNLGGLSKIEGIQVPEGFCITTVGYQKAIEQNETFQALLDQLTMLKVEDRDQIGEISKKIRQIIMEVEIPSDVVKAVADYLSQFGDEHAYAVRSSATAEDLPYASFAGQQDTYLNIIGKEAILQHIRKCWASLFTDRAVIYRIQNRFDHRQVYLSVIVQRMVLPQASGILFTADPITSNRKLLSIDASFGLGEALVSGLVSADCYKVQEDKIVDKMIATKKLAIYALKEGGTETQQIDPDQQKTQTLTEQQILQLARIGRQIEAYFGCPQDIEWCLVDDTFYIVQSRPITTLYPIPEANDQENHVYVSVGHQQMMTDPMKPLGLSFFLLTTNAPMRKAGGRLFVDVTHKLASPDSRKMLLNAMGQHDPLMKDALVTIVEREDFIKSSPDDEKVPSPSISSTGMPPAVSQAQIENDPTIVSDLIKSSQTSIEELKQNIQTKLGSDLFDFILEDIQILKKILFDPQSSAVFMAAIDASSWINENMNEWLGEKNAADTLSQSVPNNITSEMGLALLDVADVIRPYSEVIDYLQHVKDDNFLDELVKFDGGQETQDAIYDYLSKYGMRCTGEIDITKTRWSEKPTTLVPVILSNIKNFEPNASNQKFEQGRQVALKKEQELLDRLKQLPNGEQKAKETKRMIDLIRNFIGYREYPKYGMVNRYFVYKQALLTEAEQLVQANVIHEKEDIYYLTFEELHKVVSTNKLDYQIISKRKDEYKLYEKLTPPRVITSDGELIVGEYKRENLPAEAIVGLPVSFGVIEGRARVILNMEDADLEDGDILVTSFTDPSWTPLFVSIKGLVTEVGGLMTHGAVIAREYGLPAVVGVENATKLIRDGQRIRVRGTEGYIEIL</sequence>
<keyword evidence="12" id="KW-1185">Reference proteome</keyword>
<keyword evidence="11" id="KW-0670">Pyruvate</keyword>
<evidence type="ECO:0000313" key="12">
    <source>
        <dbReference type="Proteomes" id="UP000037146"/>
    </source>
</evidence>
<proteinExistence type="inferred from homology"/>
<evidence type="ECO:0000259" key="9">
    <source>
        <dbReference type="Pfam" id="PF00391"/>
    </source>
</evidence>